<evidence type="ECO:0000256" key="1">
    <source>
        <dbReference type="SAM" id="MobiDB-lite"/>
    </source>
</evidence>
<feature type="region of interest" description="Disordered" evidence="1">
    <location>
        <begin position="1"/>
        <end position="58"/>
    </location>
</feature>
<feature type="compositionally biased region" description="Low complexity" evidence="1">
    <location>
        <begin position="10"/>
        <end position="24"/>
    </location>
</feature>
<feature type="transmembrane region" description="Helical" evidence="2">
    <location>
        <begin position="509"/>
        <end position="530"/>
    </location>
</feature>
<keyword evidence="2" id="KW-0812">Transmembrane</keyword>
<protein>
    <submittedName>
        <fullName evidence="3">Uncharacterized protein</fullName>
    </submittedName>
</protein>
<proteinExistence type="predicted"/>
<evidence type="ECO:0000313" key="4">
    <source>
        <dbReference type="Proteomes" id="UP000654075"/>
    </source>
</evidence>
<evidence type="ECO:0000256" key="2">
    <source>
        <dbReference type="SAM" id="Phobius"/>
    </source>
</evidence>
<organism evidence="3 4">
    <name type="scientific">Polarella glacialis</name>
    <name type="common">Dinoflagellate</name>
    <dbReference type="NCBI Taxonomy" id="89957"/>
    <lineage>
        <taxon>Eukaryota</taxon>
        <taxon>Sar</taxon>
        <taxon>Alveolata</taxon>
        <taxon>Dinophyceae</taxon>
        <taxon>Suessiales</taxon>
        <taxon>Suessiaceae</taxon>
        <taxon>Polarella</taxon>
    </lineage>
</organism>
<dbReference type="Proteomes" id="UP000654075">
    <property type="component" value="Unassembled WGS sequence"/>
</dbReference>
<keyword evidence="4" id="KW-1185">Reference proteome</keyword>
<feature type="transmembrane region" description="Helical" evidence="2">
    <location>
        <begin position="354"/>
        <end position="374"/>
    </location>
</feature>
<sequence>MGRSDLQRSRYPLQQTPTPTQTKARPPRPSRLPTKSGRQRPWPPPRHSSSRRAKTWQDGEPESILSLAGLAFSEVGSRAVRLWVLLQALGLAFQWALWAEVRGHLDLYEQTLGAQCSPEHAPDSVCPGPLWNISARQDFVLEGQGLWPRDCLHHSRRGYLRGKSHTQFAPGIGCGGTPAQSANSSHSIDFVTRSRPPTFLVTVSPVSRAQKQGEEPPLEPPASPEQELNLEESSNWDLQVMRLDPPAQSTAGSLPLGLPLHWSKAGTEAVTVEDLSWEVDDFLKSGSVVQWRATVTSRFHSTRQTRFMFIAEDAAADRPKGLQPGSSCSFPGAWRAFHREHQGRSHDVLSLCRAWLGFCVPAGLVAIALVMVFAPDGRAAYCSDGGSAEDDCGAFGGFHFIVLAKFFIVDMPQQACIVLYLLGWYDEDGLLCQLCLFHPSRCSGTKEPWPMGVAGTGALLSVLLSSLANQLLVAPASPAVKKGRLADSASAEIRSKEDAACTWRFARSAAACLATLPFTTGVLWATQAILPLPNVLQALVLLPCLLGWLTVAGLALRMAYLCCQDCSH</sequence>
<feature type="transmembrane region" description="Helical" evidence="2">
    <location>
        <begin position="536"/>
        <end position="556"/>
    </location>
</feature>
<keyword evidence="2" id="KW-0472">Membrane</keyword>
<accession>A0A813E0Z6</accession>
<name>A0A813E0Z6_POLGL</name>
<comment type="caution">
    <text evidence="3">The sequence shown here is derived from an EMBL/GenBank/DDBJ whole genome shotgun (WGS) entry which is preliminary data.</text>
</comment>
<gene>
    <name evidence="3" type="ORF">PGLA1383_LOCUS12064</name>
</gene>
<dbReference type="AlphaFoldDB" id="A0A813E0Z6"/>
<dbReference type="EMBL" id="CAJNNV010006367">
    <property type="protein sequence ID" value="CAE8593472.1"/>
    <property type="molecule type" value="Genomic_DNA"/>
</dbReference>
<keyword evidence="2" id="KW-1133">Transmembrane helix</keyword>
<reference evidence="3" key="1">
    <citation type="submission" date="2021-02" db="EMBL/GenBank/DDBJ databases">
        <authorList>
            <person name="Dougan E. K."/>
            <person name="Rhodes N."/>
            <person name="Thang M."/>
            <person name="Chan C."/>
        </authorList>
    </citation>
    <scope>NUCLEOTIDE SEQUENCE</scope>
</reference>
<feature type="region of interest" description="Disordered" evidence="1">
    <location>
        <begin position="205"/>
        <end position="229"/>
    </location>
</feature>
<evidence type="ECO:0000313" key="3">
    <source>
        <dbReference type="EMBL" id="CAE8593472.1"/>
    </source>
</evidence>